<gene>
    <name evidence="9" type="ORF">FHR04_01770</name>
    <name evidence="8" type="ORF">HNQ04_000956</name>
</gene>
<evidence type="ECO:0000256" key="6">
    <source>
        <dbReference type="ARBA" id="ARBA00023136"/>
    </source>
</evidence>
<keyword evidence="5 7" id="KW-1133">Transmembrane helix</keyword>
<comment type="subcellular location">
    <subcellularLocation>
        <location evidence="1">Cell membrane</location>
        <topology evidence="1">Multi-pass membrane protein</topology>
    </subcellularLocation>
</comment>
<dbReference type="AlphaFoldDB" id="A0A5C4YAH9"/>
<feature type="transmembrane region" description="Helical" evidence="7">
    <location>
        <begin position="34"/>
        <end position="53"/>
    </location>
</feature>
<dbReference type="Pfam" id="PF03601">
    <property type="entry name" value="Cons_hypoth698"/>
    <property type="match status" value="1"/>
</dbReference>
<name>A0A5C4YAH9_9DEIO</name>
<evidence type="ECO:0000256" key="7">
    <source>
        <dbReference type="SAM" id="Phobius"/>
    </source>
</evidence>
<feature type="transmembrane region" description="Helical" evidence="7">
    <location>
        <begin position="287"/>
        <end position="307"/>
    </location>
</feature>
<dbReference type="EMBL" id="JACHEW010000003">
    <property type="protein sequence ID" value="MBB6015727.1"/>
    <property type="molecule type" value="Genomic_DNA"/>
</dbReference>
<dbReference type="PANTHER" id="PTHR30106">
    <property type="entry name" value="INNER MEMBRANE PROTEIN YEIH-RELATED"/>
    <property type="match status" value="1"/>
</dbReference>
<feature type="transmembrane region" description="Helical" evidence="7">
    <location>
        <begin position="255"/>
        <end position="275"/>
    </location>
</feature>
<dbReference type="PANTHER" id="PTHR30106:SF2">
    <property type="entry name" value="UPF0324 INNER MEMBRANE PROTEIN YEIH"/>
    <property type="match status" value="1"/>
</dbReference>
<organism evidence="9 10">
    <name type="scientific">Deinococcus radiopugnans ATCC 19172</name>
    <dbReference type="NCBI Taxonomy" id="585398"/>
    <lineage>
        <taxon>Bacteria</taxon>
        <taxon>Thermotogati</taxon>
        <taxon>Deinococcota</taxon>
        <taxon>Deinococci</taxon>
        <taxon>Deinococcales</taxon>
        <taxon>Deinococcaceae</taxon>
        <taxon>Deinococcus</taxon>
    </lineage>
</organism>
<dbReference type="OrthoDB" id="9811391at2"/>
<evidence type="ECO:0000313" key="8">
    <source>
        <dbReference type="EMBL" id="MBB6015727.1"/>
    </source>
</evidence>
<keyword evidence="6 7" id="KW-0472">Membrane</keyword>
<feature type="transmembrane region" description="Helical" evidence="7">
    <location>
        <begin position="314"/>
        <end position="334"/>
    </location>
</feature>
<evidence type="ECO:0000256" key="2">
    <source>
        <dbReference type="ARBA" id="ARBA00007977"/>
    </source>
</evidence>
<feature type="transmembrane region" description="Helical" evidence="7">
    <location>
        <begin position="218"/>
        <end position="235"/>
    </location>
</feature>
<evidence type="ECO:0000256" key="1">
    <source>
        <dbReference type="ARBA" id="ARBA00004651"/>
    </source>
</evidence>
<evidence type="ECO:0000313" key="11">
    <source>
        <dbReference type="Proteomes" id="UP000629870"/>
    </source>
</evidence>
<keyword evidence="3" id="KW-1003">Cell membrane</keyword>
<feature type="transmembrane region" description="Helical" evidence="7">
    <location>
        <begin position="124"/>
        <end position="146"/>
    </location>
</feature>
<evidence type="ECO:0000256" key="5">
    <source>
        <dbReference type="ARBA" id="ARBA00022989"/>
    </source>
</evidence>
<dbReference type="InterPro" id="IPR018383">
    <property type="entry name" value="UPF0324_pro"/>
</dbReference>
<reference evidence="9 10" key="1">
    <citation type="submission" date="2019-06" db="EMBL/GenBank/DDBJ databases">
        <title>Genome sequence of Deinococcus radiopugnans ATCC 19172.</title>
        <authorList>
            <person name="Maclea K.S."/>
            <person name="Maynard C.R."/>
        </authorList>
    </citation>
    <scope>NUCLEOTIDE SEQUENCE [LARGE SCALE GENOMIC DNA]</scope>
    <source>
        <strain evidence="9 10">ATCC 19172</strain>
    </source>
</reference>
<feature type="transmembrane region" description="Helical" evidence="7">
    <location>
        <begin position="152"/>
        <end position="173"/>
    </location>
</feature>
<comment type="caution">
    <text evidence="9">The sequence shown here is derived from an EMBL/GenBank/DDBJ whole genome shotgun (WGS) entry which is preliminary data.</text>
</comment>
<keyword evidence="11" id="KW-1185">Reference proteome</keyword>
<proteinExistence type="inferred from homology"/>
<comment type="similarity">
    <text evidence="2">Belongs to the UPF0324 family.</text>
</comment>
<dbReference type="GO" id="GO:0005886">
    <property type="term" value="C:plasma membrane"/>
    <property type="evidence" value="ECO:0007669"/>
    <property type="project" value="UniProtKB-SubCell"/>
</dbReference>
<evidence type="ECO:0000256" key="3">
    <source>
        <dbReference type="ARBA" id="ARBA00022475"/>
    </source>
</evidence>
<dbReference type="EMBL" id="VDMO01000002">
    <property type="protein sequence ID" value="TNM72586.1"/>
    <property type="molecule type" value="Genomic_DNA"/>
</dbReference>
<evidence type="ECO:0000313" key="10">
    <source>
        <dbReference type="Proteomes" id="UP000313988"/>
    </source>
</evidence>
<dbReference type="Proteomes" id="UP000629870">
    <property type="component" value="Unassembled WGS sequence"/>
</dbReference>
<sequence length="336" mass="33787">MSSLIVIKRLLPGLALVAALTAAAYLLSTLPGLRVLGALGLALLLGLAVRGLVRLPASVQPGAGYAARTLLRLGVVLLGVRLNFVLFAQAGPQVLLLDLAVIGTGLLSMTWLARRWGLPRGLGLAVAVGSSICGASAIAAAAPIIRADEDEVSVSVAVCSLLGTVGVVGYSLLALPLGLDAQRYGLMTGSSLHEIAQVLAAGAAQGGHALDFAMLTKLTRVALLAPVLLLLGAVLRRRDAGVPSKQTAQAARPPLLPAFLVGFLLVGVVSSAGLLPSTLTNGMQTVSLLLTAASMAGIGLGVNFAVLRRLGGPALLVGGLGFTLLLAVSFVGTFGG</sequence>
<keyword evidence="4 7" id="KW-0812">Transmembrane</keyword>
<protein>
    <submittedName>
        <fullName evidence="8">Integral membrane protein (TIGR00698 family)</fullName>
    </submittedName>
    <submittedName>
        <fullName evidence="9">Putative sulfate exporter family transporter</fullName>
    </submittedName>
</protein>
<evidence type="ECO:0000313" key="9">
    <source>
        <dbReference type="EMBL" id="TNM72586.1"/>
    </source>
</evidence>
<accession>A0A5C4YAH9</accession>
<feature type="transmembrane region" description="Helical" evidence="7">
    <location>
        <begin position="65"/>
        <end position="88"/>
    </location>
</feature>
<reference evidence="8 11" key="2">
    <citation type="submission" date="2020-08" db="EMBL/GenBank/DDBJ databases">
        <title>Genomic Encyclopedia of Type Strains, Phase IV (KMG-IV): sequencing the most valuable type-strain genomes for metagenomic binning, comparative biology and taxonomic classification.</title>
        <authorList>
            <person name="Goeker M."/>
        </authorList>
    </citation>
    <scope>NUCLEOTIDE SEQUENCE [LARGE SCALE GENOMIC DNA]</scope>
    <source>
        <strain evidence="8 11">DSM 12027</strain>
    </source>
</reference>
<evidence type="ECO:0000256" key="4">
    <source>
        <dbReference type="ARBA" id="ARBA00022692"/>
    </source>
</evidence>
<dbReference type="RefSeq" id="WP_139400342.1">
    <property type="nucleotide sequence ID" value="NZ_JACHEW010000003.1"/>
</dbReference>
<feature type="transmembrane region" description="Helical" evidence="7">
    <location>
        <begin position="94"/>
        <end position="112"/>
    </location>
</feature>
<dbReference type="Proteomes" id="UP000313988">
    <property type="component" value="Unassembled WGS sequence"/>
</dbReference>